<dbReference type="GO" id="GO:0051287">
    <property type="term" value="F:NAD binding"/>
    <property type="evidence" value="ECO:0007669"/>
    <property type="project" value="InterPro"/>
</dbReference>
<reference evidence="2" key="1">
    <citation type="submission" date="2018-05" db="EMBL/GenBank/DDBJ databases">
        <authorList>
            <person name="Lanie J.A."/>
            <person name="Ng W.-L."/>
            <person name="Kazmierczak K.M."/>
            <person name="Andrzejewski T.M."/>
            <person name="Davidsen T.M."/>
            <person name="Wayne K.J."/>
            <person name="Tettelin H."/>
            <person name="Glass J.I."/>
            <person name="Rusch D."/>
            <person name="Podicherti R."/>
            <person name="Tsui H.-C.T."/>
            <person name="Winkler M.E."/>
        </authorList>
    </citation>
    <scope>NUCLEOTIDE SEQUENCE</scope>
</reference>
<evidence type="ECO:0000313" key="2">
    <source>
        <dbReference type="EMBL" id="SVE42055.1"/>
    </source>
</evidence>
<feature type="non-terminal residue" evidence="2">
    <location>
        <position position="85"/>
    </location>
</feature>
<dbReference type="SUPFAM" id="SSF52283">
    <property type="entry name" value="Formate/glycerate dehydrogenase catalytic domain-like"/>
    <property type="match status" value="1"/>
</dbReference>
<gene>
    <name evidence="2" type="ORF">METZ01_LOCUS494909</name>
</gene>
<dbReference type="EMBL" id="UINC01216071">
    <property type="protein sequence ID" value="SVE42055.1"/>
    <property type="molecule type" value="Genomic_DNA"/>
</dbReference>
<feature type="domain" description="D-isomer specific 2-hydroxyacid dehydrogenase catalytic" evidence="1">
    <location>
        <begin position="14"/>
        <end position="84"/>
    </location>
</feature>
<evidence type="ECO:0000259" key="1">
    <source>
        <dbReference type="Pfam" id="PF00389"/>
    </source>
</evidence>
<dbReference type="Pfam" id="PF00389">
    <property type="entry name" value="2-Hacid_dh"/>
    <property type="match status" value="1"/>
</dbReference>
<dbReference type="Gene3D" id="3.40.50.720">
    <property type="entry name" value="NAD(P)-binding Rossmann-like Domain"/>
    <property type="match status" value="1"/>
</dbReference>
<dbReference type="InterPro" id="IPR006139">
    <property type="entry name" value="D-isomer_2_OHA_DH_cat_dom"/>
</dbReference>
<proteinExistence type="predicted"/>
<dbReference type="GO" id="GO:0016616">
    <property type="term" value="F:oxidoreductase activity, acting on the CH-OH group of donors, NAD or NADP as acceptor"/>
    <property type="evidence" value="ECO:0007669"/>
    <property type="project" value="InterPro"/>
</dbReference>
<accession>A0A383DCS0</accession>
<organism evidence="2">
    <name type="scientific">marine metagenome</name>
    <dbReference type="NCBI Taxonomy" id="408172"/>
    <lineage>
        <taxon>unclassified sequences</taxon>
        <taxon>metagenomes</taxon>
        <taxon>ecological metagenomes</taxon>
    </lineage>
</organism>
<dbReference type="AlphaFoldDB" id="A0A383DCS0"/>
<name>A0A383DCS0_9ZZZZ</name>
<sequence length="85" mass="9169">MSNLKVSIVTDAKEETTTFIDGIFSDEMEVLVQTESEMRDSIADINVLVPGHISVEPDLIKGGSNLKMIHCGTGYNNVDLDAANA</sequence>
<protein>
    <recommendedName>
        <fullName evidence="1">D-isomer specific 2-hydroxyacid dehydrogenase catalytic domain-containing protein</fullName>
    </recommendedName>
</protein>